<dbReference type="AlphaFoldDB" id="A0A3Q2PUZ2"/>
<feature type="domain" description="B30.2/SPRY" evidence="5">
    <location>
        <begin position="204"/>
        <end position="393"/>
    </location>
</feature>
<keyword evidence="7" id="KW-1185">Reference proteome</keyword>
<accession>A0A3Q2PUZ2</accession>
<protein>
    <submittedName>
        <fullName evidence="6">E3 ubiquitin-protein ligase TRIM39-like</fullName>
    </submittedName>
</protein>
<evidence type="ECO:0000313" key="7">
    <source>
        <dbReference type="Proteomes" id="UP000265000"/>
    </source>
</evidence>
<dbReference type="Proteomes" id="UP000265000">
    <property type="component" value="Unplaced"/>
</dbReference>
<dbReference type="SUPFAM" id="SSF57845">
    <property type="entry name" value="B-box zinc-binding domain"/>
    <property type="match status" value="1"/>
</dbReference>
<dbReference type="InterPro" id="IPR050143">
    <property type="entry name" value="TRIM/RBCC"/>
</dbReference>
<dbReference type="Pfam" id="PF00622">
    <property type="entry name" value="SPRY"/>
    <property type="match status" value="1"/>
</dbReference>
<reference evidence="6" key="2">
    <citation type="submission" date="2025-09" db="UniProtKB">
        <authorList>
            <consortium name="Ensembl"/>
        </authorList>
    </citation>
    <scope>IDENTIFICATION</scope>
</reference>
<evidence type="ECO:0000256" key="1">
    <source>
        <dbReference type="ARBA" id="ARBA00022771"/>
    </source>
</evidence>
<dbReference type="Ensembl" id="ENSFHET00000033773.1">
    <property type="protein sequence ID" value="ENSFHEP00000016927.1"/>
    <property type="gene ID" value="ENSFHEG00000018623.1"/>
</dbReference>
<dbReference type="InterPro" id="IPR043136">
    <property type="entry name" value="B30.2/SPRY_sf"/>
</dbReference>
<dbReference type="SUPFAM" id="SSF49899">
    <property type="entry name" value="Concanavalin A-like lectins/glucanases"/>
    <property type="match status" value="1"/>
</dbReference>
<dbReference type="InterPro" id="IPR001870">
    <property type="entry name" value="B30.2/SPRY"/>
</dbReference>
<dbReference type="SMART" id="SM00589">
    <property type="entry name" value="PRY"/>
    <property type="match status" value="1"/>
</dbReference>
<dbReference type="SMART" id="SM00336">
    <property type="entry name" value="BBOX"/>
    <property type="match status" value="1"/>
</dbReference>
<keyword evidence="1 3" id="KW-0863">Zinc-finger</keyword>
<proteinExistence type="predicted"/>
<keyword evidence="1 3" id="KW-0479">Metal-binding</keyword>
<dbReference type="InterPro" id="IPR006574">
    <property type="entry name" value="PRY"/>
</dbReference>
<organism evidence="6 7">
    <name type="scientific">Fundulus heteroclitus</name>
    <name type="common">Killifish</name>
    <name type="synonym">Mummichog</name>
    <dbReference type="NCBI Taxonomy" id="8078"/>
    <lineage>
        <taxon>Eukaryota</taxon>
        <taxon>Metazoa</taxon>
        <taxon>Chordata</taxon>
        <taxon>Craniata</taxon>
        <taxon>Vertebrata</taxon>
        <taxon>Euteleostomi</taxon>
        <taxon>Actinopterygii</taxon>
        <taxon>Neopterygii</taxon>
        <taxon>Teleostei</taxon>
        <taxon>Neoteleostei</taxon>
        <taxon>Acanthomorphata</taxon>
        <taxon>Ovalentaria</taxon>
        <taxon>Atherinomorphae</taxon>
        <taxon>Cyprinodontiformes</taxon>
        <taxon>Fundulidae</taxon>
        <taxon>Fundulus</taxon>
    </lineage>
</organism>
<dbReference type="InterPro" id="IPR003877">
    <property type="entry name" value="SPRY_dom"/>
</dbReference>
<dbReference type="PROSITE" id="PS50119">
    <property type="entry name" value="ZF_BBOX"/>
    <property type="match status" value="1"/>
</dbReference>
<dbReference type="InterPro" id="IPR003879">
    <property type="entry name" value="Butyrophylin_SPRY"/>
</dbReference>
<dbReference type="GeneTree" id="ENSGT00970000193381"/>
<evidence type="ECO:0000256" key="2">
    <source>
        <dbReference type="ARBA" id="ARBA00022833"/>
    </source>
</evidence>
<sequence>MALESSLPESEQTTADSFCNLHNEKFQLFCLDHQRPVCVVCRDSKAHFNHRFSPINEAAQDHREALLRFLRPLKLKLELRKIDREKFEEAAEHVKVQVKQTRRQIVEQFKKLYRFLADEEEARLAELGEEEQRKSGAMEEMLTDLSREIKTLSDTVRATEEELRAEDVSFLHNYKAAVERVQRCPLLEDPQLPSGALIDQAKHLGNLAFNIWSNMENMVSYTPLVLDPNTAHPALVLSEDLTRVRREDQQQLPGNPERFDFYNSVLSAEGFRSGTQSWDVDVGDSSHWGLGVLAESVQRKGNLTAGLWVVYLCKGKYTAWSPTGSSTDLHIQGKLQRVRVNLDWKRGKLSFSDLDTNSYIHIFTHTFTEKLFAIINPSEKVKILPMKISVSKWKL</sequence>
<evidence type="ECO:0000259" key="4">
    <source>
        <dbReference type="PROSITE" id="PS50119"/>
    </source>
</evidence>
<dbReference type="InterPro" id="IPR000315">
    <property type="entry name" value="Znf_B-box"/>
</dbReference>
<dbReference type="GO" id="GO:0008270">
    <property type="term" value="F:zinc ion binding"/>
    <property type="evidence" value="ECO:0007669"/>
    <property type="project" value="UniProtKB-KW"/>
</dbReference>
<dbReference type="InterPro" id="IPR013320">
    <property type="entry name" value="ConA-like_dom_sf"/>
</dbReference>
<evidence type="ECO:0000313" key="6">
    <source>
        <dbReference type="Ensembl" id="ENSFHEP00000016927.1"/>
    </source>
</evidence>
<dbReference type="PANTHER" id="PTHR24103">
    <property type="entry name" value="E3 UBIQUITIN-PROTEIN LIGASE TRIM"/>
    <property type="match status" value="1"/>
</dbReference>
<evidence type="ECO:0000256" key="3">
    <source>
        <dbReference type="PROSITE-ProRule" id="PRU00024"/>
    </source>
</evidence>
<dbReference type="CDD" id="cd12893">
    <property type="entry name" value="SPRY_PRY_TRIM35"/>
    <property type="match status" value="1"/>
</dbReference>
<dbReference type="PROSITE" id="PS50188">
    <property type="entry name" value="B302_SPRY"/>
    <property type="match status" value="1"/>
</dbReference>
<name>A0A3Q2PUZ2_FUNHE</name>
<dbReference type="Pfam" id="PF00643">
    <property type="entry name" value="zf-B_box"/>
    <property type="match status" value="1"/>
</dbReference>
<dbReference type="Pfam" id="PF13765">
    <property type="entry name" value="PRY"/>
    <property type="match status" value="1"/>
</dbReference>
<evidence type="ECO:0000259" key="5">
    <source>
        <dbReference type="PROSITE" id="PS50188"/>
    </source>
</evidence>
<dbReference type="Gene3D" id="3.30.160.60">
    <property type="entry name" value="Classic Zinc Finger"/>
    <property type="match status" value="1"/>
</dbReference>
<keyword evidence="2" id="KW-0862">Zinc</keyword>
<dbReference type="PRINTS" id="PR01407">
    <property type="entry name" value="BUTYPHLNCDUF"/>
</dbReference>
<dbReference type="Gene3D" id="2.60.120.920">
    <property type="match status" value="1"/>
</dbReference>
<reference evidence="6" key="1">
    <citation type="submission" date="2025-08" db="UniProtKB">
        <authorList>
            <consortium name="Ensembl"/>
        </authorList>
    </citation>
    <scope>IDENTIFICATION</scope>
</reference>
<feature type="domain" description="B box-type" evidence="4">
    <location>
        <begin position="14"/>
        <end position="55"/>
    </location>
</feature>